<reference evidence="3 4" key="1">
    <citation type="journal article" date="2015" name="Sci. Rep.">
        <title>Genome of the facultative scuticociliatosis pathogen Pseudocohnilembus persalinus provides insight into its virulence through horizontal gene transfer.</title>
        <authorList>
            <person name="Xiong J."/>
            <person name="Wang G."/>
            <person name="Cheng J."/>
            <person name="Tian M."/>
            <person name="Pan X."/>
            <person name="Warren A."/>
            <person name="Jiang C."/>
            <person name="Yuan D."/>
            <person name="Miao W."/>
        </authorList>
    </citation>
    <scope>NUCLEOTIDE SEQUENCE [LARGE SCALE GENOMIC DNA]</scope>
    <source>
        <strain evidence="3">36N120E</strain>
    </source>
</reference>
<organism evidence="3 4">
    <name type="scientific">Pseudocohnilembus persalinus</name>
    <name type="common">Ciliate</name>
    <dbReference type="NCBI Taxonomy" id="266149"/>
    <lineage>
        <taxon>Eukaryota</taxon>
        <taxon>Sar</taxon>
        <taxon>Alveolata</taxon>
        <taxon>Ciliophora</taxon>
        <taxon>Intramacronucleata</taxon>
        <taxon>Oligohymenophorea</taxon>
        <taxon>Scuticociliatia</taxon>
        <taxon>Philasterida</taxon>
        <taxon>Pseudocohnilembidae</taxon>
        <taxon>Pseudocohnilembus</taxon>
    </lineage>
</organism>
<evidence type="ECO:0000256" key="1">
    <source>
        <dbReference type="SAM" id="Coils"/>
    </source>
</evidence>
<dbReference type="InParanoid" id="A0A0V0QU44"/>
<feature type="region of interest" description="Disordered" evidence="2">
    <location>
        <begin position="1"/>
        <end position="25"/>
    </location>
</feature>
<dbReference type="AlphaFoldDB" id="A0A0V0QU44"/>
<name>A0A0V0QU44_PSEPJ</name>
<accession>A0A0V0QU44</accession>
<keyword evidence="4" id="KW-1185">Reference proteome</keyword>
<gene>
    <name evidence="3" type="ORF">PPERSA_09874</name>
</gene>
<evidence type="ECO:0000256" key="2">
    <source>
        <dbReference type="SAM" id="MobiDB-lite"/>
    </source>
</evidence>
<keyword evidence="1" id="KW-0175">Coiled coil</keyword>
<feature type="region of interest" description="Disordered" evidence="2">
    <location>
        <begin position="224"/>
        <end position="246"/>
    </location>
</feature>
<sequence length="491" mass="58624">MSHQNLKLKQKGENSQISHKSNRNNIIFPKQFNQNQNSDKNMQTNFEEFNEMQQLNQSGLKSGYKCYQQDILEQKEHFKIIKQSNHKLQKIKDNQIYYQQNKDQLNFVKLYNQIYNNKNIQQQAQKSFLLEGDEQLEKLSDSQQFQSKQQKSQSQKKEFKQYKDLNYQDLIQQTEEENESEFGSSTVQLKSINKHNSCQKKYSPYEKSTKIYDKENKQFELQLSSKHRSHNKYENEKFGTKNKNNNAEVNLNINDLQLQVNTDLKNEQEDQNNNDRKKQVHSPLKNIKLLKKSKFNQIRHKSLQNSSILNKGIYINTNLENNDISYQGFISYSKQNYSKFQSPIEESNNQIKNNSENDDEKNNIINTTHFDIGEIIEGYQLEQIKKLKELQNNILRQQNEQQQANNEIQKNKNQQELEELQLQLLKNNNSLINVNQKQSKQFFLIDNMDKIPKNNYKQYQQAKKFSNSYQKESYLKKNQQQIDIQQLCFEL</sequence>
<protein>
    <submittedName>
        <fullName evidence="3">Uncharacterized protein</fullName>
    </submittedName>
</protein>
<evidence type="ECO:0000313" key="3">
    <source>
        <dbReference type="EMBL" id="KRX05734.1"/>
    </source>
</evidence>
<feature type="compositionally biased region" description="Low complexity" evidence="2">
    <location>
        <begin position="141"/>
        <end position="153"/>
    </location>
</feature>
<feature type="region of interest" description="Disordered" evidence="2">
    <location>
        <begin position="140"/>
        <end position="159"/>
    </location>
</feature>
<evidence type="ECO:0000313" key="4">
    <source>
        <dbReference type="Proteomes" id="UP000054937"/>
    </source>
</evidence>
<dbReference type="Proteomes" id="UP000054937">
    <property type="component" value="Unassembled WGS sequence"/>
</dbReference>
<dbReference type="EMBL" id="LDAU01000105">
    <property type="protein sequence ID" value="KRX05734.1"/>
    <property type="molecule type" value="Genomic_DNA"/>
</dbReference>
<proteinExistence type="predicted"/>
<feature type="coiled-coil region" evidence="1">
    <location>
        <begin position="380"/>
        <end position="430"/>
    </location>
</feature>
<comment type="caution">
    <text evidence="3">The sequence shown here is derived from an EMBL/GenBank/DDBJ whole genome shotgun (WGS) entry which is preliminary data.</text>
</comment>